<gene>
    <name evidence="3" type="ORF">GCM10011514_08540</name>
</gene>
<keyword evidence="1" id="KW-0732">Signal</keyword>
<evidence type="ECO:0000256" key="1">
    <source>
        <dbReference type="SAM" id="SignalP"/>
    </source>
</evidence>
<dbReference type="InterPro" id="IPR055015">
    <property type="entry name" value="GCX_COOH"/>
</dbReference>
<dbReference type="EMBL" id="BMKK01000002">
    <property type="protein sequence ID" value="GGD46839.1"/>
    <property type="molecule type" value="Genomic_DNA"/>
</dbReference>
<keyword evidence="4" id="KW-1185">Reference proteome</keyword>
<dbReference type="Proteomes" id="UP000609064">
    <property type="component" value="Unassembled WGS sequence"/>
</dbReference>
<feature type="domain" description="Ig-like" evidence="2">
    <location>
        <begin position="693"/>
        <end position="757"/>
    </location>
</feature>
<sequence length="839" mass="88795">MKTHFFKSLFGILLLGCILFNSITTNAQWITNTIGNNGTDPFLNSPDSRNSTGGVLTVSSTAGSVGGNNAVKGGIYNFTSNGVNLDMTSRAAVDPLIAQTFNAVPIANQFKAVAGVPFTVTFTIRVASGTQNNITRNCLVNAFGDKLGIGKNEQTSLYDRTVNLTSSISSNVTFSVTHTFPVGRTQGWIVLNFGESTGFFGGGANDLVILPFIIEGPTVDITQPNAVSILGTFNEPAVPQLIIHNPPGDGSTVTFQTNQETCRNISETINNETSNTGNLDVTLGIAGSAGMFIETTFEFTTTISAGFGGGSSSVKSNGKQNCLSILNAISTTASSAPANEGSIYMGYSSTKAFGVYPYVKVSSTLPLTVRKDSILMFGLVPGSGTPFYKTKKQIIDDIQTLQNLANTTAIKKTKQEALNQIKVWRQVLAKDSANIANPNNVVLSQPFTLTGNGAVLTNSTTVSVATSDYYETSYFLEANVGLSFVFKFGGSGVDGGYEFKTKKTLGQTITNTTNTATTIAYTLQDNDDGDNLRIKIVKDPTYGTPIFILDPTQSKTSCPYEGGYQRDQPLIQIIGTAQNSTTIQNVSLGTPAAFQIKLCNNSNESRSYNLGFVSQSNSSDLLISAAGSSGSSFGTFTVPRNSCRVENYDVNIARRFPTSDVNFSNLEFEFYAACEPTIRSSIFANVGFAAPPPPTGVLANKTEVCTGTPVTLAANCPVSTTPTWYTVSSGGFPVAVGSSVTVNPSVNTTYYVGCETVNYARDRVATKLVLVGTPSTVLNLTTNFTTDSFQIANTTITASNKIFSPASVTYKAGNSLTFNPGFEAKSGSNFMARIGGCGN</sequence>
<reference evidence="3" key="1">
    <citation type="journal article" date="2014" name="Int. J. Syst. Evol. Microbiol.">
        <title>Complete genome sequence of Corynebacterium casei LMG S-19264T (=DSM 44701T), isolated from a smear-ripened cheese.</title>
        <authorList>
            <consortium name="US DOE Joint Genome Institute (JGI-PGF)"/>
            <person name="Walter F."/>
            <person name="Albersmeier A."/>
            <person name="Kalinowski J."/>
            <person name="Ruckert C."/>
        </authorList>
    </citation>
    <scope>NUCLEOTIDE SEQUENCE</scope>
    <source>
        <strain evidence="3">CGMCC 1.15958</strain>
    </source>
</reference>
<protein>
    <recommendedName>
        <fullName evidence="2">Ig-like domain-containing protein</fullName>
    </recommendedName>
</protein>
<accession>A0A916YIV2</accession>
<proteinExistence type="predicted"/>
<reference evidence="3" key="2">
    <citation type="submission" date="2020-09" db="EMBL/GenBank/DDBJ databases">
        <authorList>
            <person name="Sun Q."/>
            <person name="Zhou Y."/>
        </authorList>
    </citation>
    <scope>NUCLEOTIDE SEQUENCE</scope>
    <source>
        <strain evidence="3">CGMCC 1.15958</strain>
    </source>
</reference>
<dbReference type="RefSeq" id="WP_188764802.1">
    <property type="nucleotide sequence ID" value="NZ_BMKK01000002.1"/>
</dbReference>
<dbReference type="Pfam" id="PF19081">
    <property type="entry name" value="Ig_7"/>
    <property type="match status" value="1"/>
</dbReference>
<evidence type="ECO:0000259" key="2">
    <source>
        <dbReference type="Pfam" id="PF19081"/>
    </source>
</evidence>
<dbReference type="NCBIfam" id="NF045639">
    <property type="entry name" value="GCX_COOH"/>
    <property type="match status" value="1"/>
</dbReference>
<feature type="chain" id="PRO_5036882234" description="Ig-like domain-containing protein" evidence="1">
    <location>
        <begin position="28"/>
        <end position="839"/>
    </location>
</feature>
<evidence type="ECO:0000313" key="4">
    <source>
        <dbReference type="Proteomes" id="UP000609064"/>
    </source>
</evidence>
<dbReference type="InterPro" id="IPR044023">
    <property type="entry name" value="Ig_7"/>
</dbReference>
<organism evidence="3 4">
    <name type="scientific">Emticicia aquatilis</name>
    <dbReference type="NCBI Taxonomy" id="1537369"/>
    <lineage>
        <taxon>Bacteria</taxon>
        <taxon>Pseudomonadati</taxon>
        <taxon>Bacteroidota</taxon>
        <taxon>Cytophagia</taxon>
        <taxon>Cytophagales</taxon>
        <taxon>Leadbetterellaceae</taxon>
        <taxon>Emticicia</taxon>
    </lineage>
</organism>
<dbReference type="AlphaFoldDB" id="A0A916YIV2"/>
<feature type="signal peptide" evidence="1">
    <location>
        <begin position="1"/>
        <end position="27"/>
    </location>
</feature>
<name>A0A916YIV2_9BACT</name>
<evidence type="ECO:0000313" key="3">
    <source>
        <dbReference type="EMBL" id="GGD46839.1"/>
    </source>
</evidence>
<comment type="caution">
    <text evidence="3">The sequence shown here is derived from an EMBL/GenBank/DDBJ whole genome shotgun (WGS) entry which is preliminary data.</text>
</comment>